<reference evidence="1" key="1">
    <citation type="submission" date="2020-11" db="EMBL/GenBank/DDBJ databases">
        <title>Chlorella ohadii genome sequencing and assembly.</title>
        <authorList>
            <person name="Murik O."/>
            <person name="Treves H."/>
            <person name="Kedem I."/>
            <person name="Shotland Y."/>
            <person name="Kaplan A."/>
        </authorList>
    </citation>
    <scope>NUCLEOTIDE SEQUENCE</scope>
    <source>
        <strain evidence="1">1</strain>
    </source>
</reference>
<keyword evidence="2" id="KW-1185">Reference proteome</keyword>
<name>A0AAD5DRB2_9CHLO</name>
<accession>A0AAD5DRB2</accession>
<organism evidence="1 2">
    <name type="scientific">Chlorella ohadii</name>
    <dbReference type="NCBI Taxonomy" id="2649997"/>
    <lineage>
        <taxon>Eukaryota</taxon>
        <taxon>Viridiplantae</taxon>
        <taxon>Chlorophyta</taxon>
        <taxon>core chlorophytes</taxon>
        <taxon>Trebouxiophyceae</taxon>
        <taxon>Chlorellales</taxon>
        <taxon>Chlorellaceae</taxon>
        <taxon>Chlorella clade</taxon>
        <taxon>Chlorella</taxon>
    </lineage>
</organism>
<protein>
    <submittedName>
        <fullName evidence="1">Uncharacterized protein</fullName>
    </submittedName>
</protein>
<dbReference type="Proteomes" id="UP001205105">
    <property type="component" value="Unassembled WGS sequence"/>
</dbReference>
<dbReference type="AlphaFoldDB" id="A0AAD5DRB2"/>
<evidence type="ECO:0000313" key="1">
    <source>
        <dbReference type="EMBL" id="KAI7842307.1"/>
    </source>
</evidence>
<proteinExistence type="predicted"/>
<sequence>MNLLFVPPSIGEMPRLERLHLQQDYSEGMVVIELPRGPWLRSVRWLGLPWECLDDPDNLEVLRSTAQLEFLCALTLPCIGDREDSFDHWDAFFEWVATHPPLRCFGFEPGDVAEVKTALLNAVLNMVQRRPHLILRHVDYDSPGFLLEMLNCEDIPTKPTPFGGW</sequence>
<comment type="caution">
    <text evidence="1">The sequence shown here is derived from an EMBL/GenBank/DDBJ whole genome shotgun (WGS) entry which is preliminary data.</text>
</comment>
<evidence type="ECO:0000313" key="2">
    <source>
        <dbReference type="Proteomes" id="UP001205105"/>
    </source>
</evidence>
<gene>
    <name evidence="1" type="ORF">COHA_003947</name>
</gene>
<dbReference type="EMBL" id="JADXDR010000053">
    <property type="protein sequence ID" value="KAI7842307.1"/>
    <property type="molecule type" value="Genomic_DNA"/>
</dbReference>